<dbReference type="AlphaFoldDB" id="A0A1Y5FIB3"/>
<reference evidence="5" key="1">
    <citation type="journal article" date="2017" name="Proc. Natl. Acad. Sci. U.S.A.">
        <title>Simulation of Deepwater Horizon oil plume reveals substrate specialization within a complex community of hydrocarbon-degraders.</title>
        <authorList>
            <person name="Hu P."/>
            <person name="Dubinsky E.A."/>
            <person name="Probst A.J."/>
            <person name="Wang J."/>
            <person name="Sieber C.M.K."/>
            <person name="Tom L.M."/>
            <person name="Gardinali P."/>
            <person name="Banfield J.F."/>
            <person name="Atlas R.M."/>
            <person name="Andersen G.L."/>
        </authorList>
    </citation>
    <scope>NUCLEOTIDE SEQUENCE [LARGE SCALE GENOMIC DNA]</scope>
</reference>
<evidence type="ECO:0000256" key="2">
    <source>
        <dbReference type="ARBA" id="ARBA00023002"/>
    </source>
</evidence>
<dbReference type="InterPro" id="IPR020904">
    <property type="entry name" value="Sc_DH/Rdtase_CS"/>
</dbReference>
<comment type="similarity">
    <text evidence="1">Belongs to the short-chain dehydrogenases/reductases (SDR) family.</text>
</comment>
<proteinExistence type="inferred from homology"/>
<dbReference type="PANTHER" id="PTHR42879:SF2">
    <property type="entry name" value="3-OXOACYL-[ACYL-CARRIER-PROTEIN] REDUCTASE FABG"/>
    <property type="match status" value="1"/>
</dbReference>
<protein>
    <submittedName>
        <fullName evidence="4">3-oxoacyl-[acyl-carrier-protein] reductase</fullName>
    </submittedName>
</protein>
<evidence type="ECO:0000313" key="4">
    <source>
        <dbReference type="EMBL" id="OUR99597.1"/>
    </source>
</evidence>
<dbReference type="GO" id="GO:0032787">
    <property type="term" value="P:monocarboxylic acid metabolic process"/>
    <property type="evidence" value="ECO:0007669"/>
    <property type="project" value="UniProtKB-ARBA"/>
</dbReference>
<accession>A0A1Y5FIB3</accession>
<dbReference type="Pfam" id="PF13561">
    <property type="entry name" value="adh_short_C2"/>
    <property type="match status" value="1"/>
</dbReference>
<dbReference type="GO" id="GO:0016491">
    <property type="term" value="F:oxidoreductase activity"/>
    <property type="evidence" value="ECO:0007669"/>
    <property type="project" value="UniProtKB-KW"/>
</dbReference>
<dbReference type="PRINTS" id="PR00080">
    <property type="entry name" value="SDRFAMILY"/>
</dbReference>
<keyword evidence="2" id="KW-0560">Oxidoreductase</keyword>
<dbReference type="SUPFAM" id="SSF51735">
    <property type="entry name" value="NAD(P)-binding Rossmann-fold domains"/>
    <property type="match status" value="1"/>
</dbReference>
<dbReference type="InterPro" id="IPR036291">
    <property type="entry name" value="NAD(P)-bd_dom_sf"/>
</dbReference>
<dbReference type="InterPro" id="IPR050259">
    <property type="entry name" value="SDR"/>
</dbReference>
<dbReference type="InterPro" id="IPR057326">
    <property type="entry name" value="KR_dom"/>
</dbReference>
<evidence type="ECO:0000313" key="5">
    <source>
        <dbReference type="Proteomes" id="UP000196531"/>
    </source>
</evidence>
<dbReference type="FunFam" id="3.40.50.720:FF:000173">
    <property type="entry name" value="3-oxoacyl-[acyl-carrier protein] reductase"/>
    <property type="match status" value="1"/>
</dbReference>
<dbReference type="SMART" id="SM00822">
    <property type="entry name" value="PKS_KR"/>
    <property type="match status" value="1"/>
</dbReference>
<gene>
    <name evidence="4" type="ORF">A9Q84_00835</name>
</gene>
<dbReference type="InterPro" id="IPR002347">
    <property type="entry name" value="SDR_fam"/>
</dbReference>
<name>A0A1Y5FIB3_9BACT</name>
<dbReference type="PROSITE" id="PS00061">
    <property type="entry name" value="ADH_SHORT"/>
    <property type="match status" value="1"/>
</dbReference>
<evidence type="ECO:0000259" key="3">
    <source>
        <dbReference type="SMART" id="SM00822"/>
    </source>
</evidence>
<dbReference type="Gene3D" id="3.40.50.720">
    <property type="entry name" value="NAD(P)-binding Rossmann-like Domain"/>
    <property type="match status" value="1"/>
</dbReference>
<evidence type="ECO:0000256" key="1">
    <source>
        <dbReference type="ARBA" id="ARBA00006484"/>
    </source>
</evidence>
<comment type="caution">
    <text evidence="4">The sequence shown here is derived from an EMBL/GenBank/DDBJ whole genome shotgun (WGS) entry which is preliminary data.</text>
</comment>
<dbReference type="EMBL" id="MAAO01000002">
    <property type="protein sequence ID" value="OUR99597.1"/>
    <property type="molecule type" value="Genomic_DNA"/>
</dbReference>
<dbReference type="PANTHER" id="PTHR42879">
    <property type="entry name" value="3-OXOACYL-(ACYL-CARRIER-PROTEIN) REDUCTASE"/>
    <property type="match status" value="1"/>
</dbReference>
<dbReference type="PRINTS" id="PR00081">
    <property type="entry name" value="GDHRDH"/>
</dbReference>
<sequence length="242" mass="26058">MKGLSTSRVFITGAASGIGRATAQRFYNEGSNLVLVDMPTEEESELKAMFPERMTYLQADVTTKVGLDKIQEQVNLGLDVFINNAGITRDATVHKMTDDQWDQVIAVNLTAIFKLSRMAAIKMKEQKSGVILNAASVVAHYGNFGQTNYTATKAGVIAMTKTMAKELGKDGVRVNAIAPGFIGTPMVRKMPEKVLEMMEGKAPLRRLGEPEDIAAAYAFLASEDASFITGTCLNVDGGVVLG</sequence>
<organism evidence="4 5">
    <name type="scientific">Halobacteriovorax marinus</name>
    <dbReference type="NCBI Taxonomy" id="97084"/>
    <lineage>
        <taxon>Bacteria</taxon>
        <taxon>Pseudomonadati</taxon>
        <taxon>Bdellovibrionota</taxon>
        <taxon>Bacteriovoracia</taxon>
        <taxon>Bacteriovoracales</taxon>
        <taxon>Halobacteriovoraceae</taxon>
        <taxon>Halobacteriovorax</taxon>
    </lineage>
</organism>
<dbReference type="Proteomes" id="UP000196531">
    <property type="component" value="Unassembled WGS sequence"/>
</dbReference>
<feature type="domain" description="Ketoreductase" evidence="3">
    <location>
        <begin position="7"/>
        <end position="180"/>
    </location>
</feature>